<dbReference type="Pfam" id="PF02626">
    <property type="entry name" value="CT_A_B"/>
    <property type="match status" value="1"/>
</dbReference>
<protein>
    <submittedName>
        <fullName evidence="5">Urea carboxylase</fullName>
    </submittedName>
</protein>
<dbReference type="SMART" id="SM00797">
    <property type="entry name" value="AHS2"/>
    <property type="match status" value="1"/>
</dbReference>
<proteinExistence type="predicted"/>
<evidence type="ECO:0000256" key="3">
    <source>
        <dbReference type="ARBA" id="ARBA00022840"/>
    </source>
</evidence>
<evidence type="ECO:0000313" key="6">
    <source>
        <dbReference type="Proteomes" id="UP000663623"/>
    </source>
</evidence>
<dbReference type="Gene3D" id="2.40.100.10">
    <property type="entry name" value="Cyclophilin-like"/>
    <property type="match status" value="1"/>
</dbReference>
<keyword evidence="2" id="KW-0378">Hydrolase</keyword>
<keyword evidence="1" id="KW-0547">Nucleotide-binding</keyword>
<dbReference type="PANTHER" id="PTHR43309">
    <property type="entry name" value="5-OXOPROLINASE SUBUNIT C"/>
    <property type="match status" value="1"/>
</dbReference>
<dbReference type="InterPro" id="IPR029000">
    <property type="entry name" value="Cyclophilin-like_dom_sf"/>
</dbReference>
<evidence type="ECO:0000256" key="2">
    <source>
        <dbReference type="ARBA" id="ARBA00022801"/>
    </source>
</evidence>
<dbReference type="InterPro" id="IPR052708">
    <property type="entry name" value="PxpC"/>
</dbReference>
<evidence type="ECO:0000259" key="4">
    <source>
        <dbReference type="SMART" id="SM00797"/>
    </source>
</evidence>
<name>A0ABN6E5J3_9FIRM</name>
<dbReference type="PANTHER" id="PTHR43309:SF5">
    <property type="entry name" value="5-OXOPROLINASE SUBUNIT C"/>
    <property type="match status" value="1"/>
</dbReference>
<sequence length="334" mass="37064">MKCFRVLSPGLFTTIQDMGRLGFESQGVPPSGAMDEFALRVANILVGNQENAPCLEITMIGPILEVLSDTTIAVTGAQIEVFVNGFSRPVWSSFPVQKGDIISFGDVKAGFRAYLAVAGGFKGTSVMGSVSTYVRGRLGGINGRQLQQNDILESNLAEQSLFYKKVRDDFVPSYSNEEQIRVILGPQDNFFSKEVIDIFLNSVYTITEDSDRMGYRLEGPELRAKEKHDIITDGVVPEAIQVPPNGEPIILLKDAPTTGGYVKIATVISPDLSKLAQLKPGDRVRFKEVELTQAHKILAEFERKIDEIKRNLVILRYFKVKINEKNFDIVVEEL</sequence>
<evidence type="ECO:0000313" key="5">
    <source>
        <dbReference type="EMBL" id="BCS80670.1"/>
    </source>
</evidence>
<feature type="domain" description="Carboxyltransferase" evidence="4">
    <location>
        <begin position="25"/>
        <end position="304"/>
    </location>
</feature>
<evidence type="ECO:0000256" key="1">
    <source>
        <dbReference type="ARBA" id="ARBA00022741"/>
    </source>
</evidence>
<dbReference type="NCBIfam" id="TIGR00724">
    <property type="entry name" value="urea_amlyse_rel"/>
    <property type="match status" value="1"/>
</dbReference>
<dbReference type="Proteomes" id="UP000663623">
    <property type="component" value="Chromosome"/>
</dbReference>
<keyword evidence="6" id="KW-1185">Reference proteome</keyword>
<dbReference type="RefSeq" id="WP_207181247.1">
    <property type="nucleotide sequence ID" value="NZ_AP024480.1"/>
</dbReference>
<dbReference type="EMBL" id="AP024480">
    <property type="protein sequence ID" value="BCS80670.1"/>
    <property type="molecule type" value="Genomic_DNA"/>
</dbReference>
<dbReference type="InterPro" id="IPR003778">
    <property type="entry name" value="CT_A_B"/>
</dbReference>
<keyword evidence="3" id="KW-0067">ATP-binding</keyword>
<dbReference type="SUPFAM" id="SSF50891">
    <property type="entry name" value="Cyclophilin-like"/>
    <property type="match status" value="1"/>
</dbReference>
<organism evidence="5 6">
    <name type="scientific">Caldicellulosiruptor diazotrophicus</name>
    <dbReference type="NCBI Taxonomy" id="2806205"/>
    <lineage>
        <taxon>Bacteria</taxon>
        <taxon>Bacillati</taxon>
        <taxon>Bacillota</taxon>
        <taxon>Bacillota incertae sedis</taxon>
        <taxon>Caldicellulosiruptorales</taxon>
        <taxon>Caldicellulosiruptoraceae</taxon>
        <taxon>Caldicellulosiruptor</taxon>
    </lineage>
</organism>
<accession>A0ABN6E5J3</accession>
<reference evidence="5 6" key="1">
    <citation type="submission" date="2021-02" db="EMBL/GenBank/DDBJ databases">
        <title>Nitrogen-fixing ability and nitrogen fixation related genes of thermophilic fermentative bacteria in the genus Caldicellulosiruptor.</title>
        <authorList>
            <person name="Chen Y."/>
            <person name="Nishihara A."/>
            <person name="Haruta S."/>
        </authorList>
    </citation>
    <scope>NUCLEOTIDE SEQUENCE [LARGE SCALE GENOMIC DNA]</scope>
    <source>
        <strain evidence="5 6">YA01</strain>
    </source>
</reference>
<gene>
    <name evidence="5" type="ORF">CaldiYA01_06300</name>
</gene>